<accession>A0A158CUA3</accession>
<dbReference type="Pfam" id="PF13409">
    <property type="entry name" value="GST_N_2"/>
    <property type="match status" value="1"/>
</dbReference>
<gene>
    <name evidence="2" type="ORF">AWB77_04532</name>
</gene>
<dbReference type="InterPro" id="IPR036282">
    <property type="entry name" value="Glutathione-S-Trfase_C_sf"/>
</dbReference>
<dbReference type="OrthoDB" id="8634103at2"/>
<keyword evidence="3" id="KW-1185">Reference proteome</keyword>
<organism evidence="2 3">
    <name type="scientific">Caballeronia fortuita</name>
    <dbReference type="NCBI Taxonomy" id="1777138"/>
    <lineage>
        <taxon>Bacteria</taxon>
        <taxon>Pseudomonadati</taxon>
        <taxon>Pseudomonadota</taxon>
        <taxon>Betaproteobacteria</taxon>
        <taxon>Burkholderiales</taxon>
        <taxon>Burkholderiaceae</taxon>
        <taxon>Caballeronia</taxon>
    </lineage>
</organism>
<dbReference type="Gene3D" id="3.40.30.10">
    <property type="entry name" value="Glutaredoxin"/>
    <property type="match status" value="1"/>
</dbReference>
<sequence>MILHYTQYSIFARKVMVLAWERDLASRIQLSICNVGTHIPLESCEHLRLSAFNPLMKIPTLITDEGDALFDSRVICEYLDSLHQGPPMFPIVRKNRWSSLRAQALADGAMDAALLVRFENARSEANRWNLCMDLQKRRIFQALDELNRLADELNTDPTIGEISVACLLAYLDFRFNVFDWRLGRTPLSDWFEPFSRRASMLATRPDAEWLDPTRPQ</sequence>
<evidence type="ECO:0000259" key="1">
    <source>
        <dbReference type="PROSITE" id="PS50404"/>
    </source>
</evidence>
<reference evidence="2" key="1">
    <citation type="submission" date="2016-01" db="EMBL/GenBank/DDBJ databases">
        <authorList>
            <person name="Peeters C."/>
        </authorList>
    </citation>
    <scope>NUCLEOTIDE SEQUENCE</scope>
    <source>
        <strain evidence="2">LMG 29320</strain>
    </source>
</reference>
<dbReference type="Gene3D" id="1.20.1050.10">
    <property type="match status" value="1"/>
</dbReference>
<dbReference type="SUPFAM" id="SSF52833">
    <property type="entry name" value="Thioredoxin-like"/>
    <property type="match status" value="1"/>
</dbReference>
<dbReference type="SUPFAM" id="SSF47616">
    <property type="entry name" value="GST C-terminal domain-like"/>
    <property type="match status" value="1"/>
</dbReference>
<protein>
    <submittedName>
        <fullName evidence="2">Glutathione S-transferase domain-containing protein</fullName>
    </submittedName>
</protein>
<name>A0A158CUA3_9BURK</name>
<evidence type="ECO:0000313" key="2">
    <source>
        <dbReference type="EMBL" id="SAK85790.1"/>
    </source>
</evidence>
<dbReference type="EMBL" id="FCNX02000012">
    <property type="protein sequence ID" value="SAK85790.1"/>
    <property type="molecule type" value="Genomic_DNA"/>
</dbReference>
<dbReference type="InterPro" id="IPR036249">
    <property type="entry name" value="Thioredoxin-like_sf"/>
</dbReference>
<proteinExistence type="predicted"/>
<dbReference type="CDD" id="cd03205">
    <property type="entry name" value="GST_C_6"/>
    <property type="match status" value="1"/>
</dbReference>
<dbReference type="RefSeq" id="WP_061136649.1">
    <property type="nucleotide sequence ID" value="NZ_FCNX02000012.1"/>
</dbReference>
<comment type="caution">
    <text evidence="2">The sequence shown here is derived from an EMBL/GenBank/DDBJ whole genome shotgun (WGS) entry which is preliminary data.</text>
</comment>
<dbReference type="Pfam" id="PF13410">
    <property type="entry name" value="GST_C_2"/>
    <property type="match status" value="1"/>
</dbReference>
<dbReference type="Proteomes" id="UP000054903">
    <property type="component" value="Unassembled WGS sequence"/>
</dbReference>
<dbReference type="AlphaFoldDB" id="A0A158CUA3"/>
<dbReference type="InterPro" id="IPR004045">
    <property type="entry name" value="Glutathione_S-Trfase_N"/>
</dbReference>
<dbReference type="PROSITE" id="PS50404">
    <property type="entry name" value="GST_NTER"/>
    <property type="match status" value="1"/>
</dbReference>
<evidence type="ECO:0000313" key="3">
    <source>
        <dbReference type="Proteomes" id="UP000054903"/>
    </source>
</evidence>
<feature type="domain" description="GST N-terminal" evidence="1">
    <location>
        <begin position="1"/>
        <end position="87"/>
    </location>
</feature>
<dbReference type="STRING" id="1777138.AWB77_04532"/>